<dbReference type="SUPFAM" id="SSF53383">
    <property type="entry name" value="PLP-dependent transferases"/>
    <property type="match status" value="1"/>
</dbReference>
<comment type="cofactor">
    <cofactor evidence="1 7">
        <name>pyridoxal 5'-phosphate</name>
        <dbReference type="ChEBI" id="CHEBI:597326"/>
    </cofactor>
</comment>
<dbReference type="STRING" id="1041930.Mtc_1359"/>
<evidence type="ECO:0000256" key="5">
    <source>
        <dbReference type="ARBA" id="ARBA00022679"/>
    </source>
</evidence>
<dbReference type="RefSeq" id="WP_014405950.1">
    <property type="nucleotide sequence ID" value="NC_017034.1"/>
</dbReference>
<name>H8IAL6_METCZ</name>
<evidence type="ECO:0000313" key="10">
    <source>
        <dbReference type="Proteomes" id="UP000005233"/>
    </source>
</evidence>
<dbReference type="KEGG" id="mez:Mtc_1359"/>
<dbReference type="HOGENOM" id="CLU_017584_4_3_2"/>
<dbReference type="FunFam" id="3.40.640.10:FF:000033">
    <property type="entry name" value="Aspartate aminotransferase"/>
    <property type="match status" value="1"/>
</dbReference>
<evidence type="ECO:0000256" key="3">
    <source>
        <dbReference type="ARBA" id="ARBA00011738"/>
    </source>
</evidence>
<dbReference type="EC" id="2.6.1.-" evidence="7"/>
<dbReference type="CDD" id="cd00609">
    <property type="entry name" value="AAT_like"/>
    <property type="match status" value="1"/>
</dbReference>
<dbReference type="PROSITE" id="PS00105">
    <property type="entry name" value="AA_TRANSFER_CLASS_1"/>
    <property type="match status" value="1"/>
</dbReference>
<gene>
    <name evidence="9" type="ordered locus">Mtc_1359</name>
</gene>
<keyword evidence="5 7" id="KW-0808">Transferase</keyword>
<evidence type="ECO:0000256" key="1">
    <source>
        <dbReference type="ARBA" id="ARBA00001933"/>
    </source>
</evidence>
<dbReference type="InterPro" id="IPR015424">
    <property type="entry name" value="PyrdxlP-dep_Trfase"/>
</dbReference>
<dbReference type="InterPro" id="IPR004838">
    <property type="entry name" value="NHTrfase_class1_PyrdxlP-BS"/>
</dbReference>
<dbReference type="GO" id="GO:0006520">
    <property type="term" value="P:amino acid metabolic process"/>
    <property type="evidence" value="ECO:0007669"/>
    <property type="project" value="InterPro"/>
</dbReference>
<keyword evidence="4 7" id="KW-0032">Aminotransferase</keyword>
<dbReference type="EMBL" id="CP003243">
    <property type="protein sequence ID" value="AFD00113.1"/>
    <property type="molecule type" value="Genomic_DNA"/>
</dbReference>
<accession>H8IAL6</accession>
<proteinExistence type="inferred from homology"/>
<dbReference type="AlphaFoldDB" id="H8IAL6"/>
<dbReference type="Gene3D" id="3.40.640.10">
    <property type="entry name" value="Type I PLP-dependent aspartate aminotransferase-like (Major domain)"/>
    <property type="match status" value="1"/>
</dbReference>
<dbReference type="InterPro" id="IPR015421">
    <property type="entry name" value="PyrdxlP-dep_Trfase_major"/>
</dbReference>
<evidence type="ECO:0000259" key="8">
    <source>
        <dbReference type="Pfam" id="PF00155"/>
    </source>
</evidence>
<sequence length="385" mass="41875">MPGRLDSVEESATLRLADLTGELKKQGRDILSFNLGEPDFSTPANIIEAAAKALRSGKTHYAPSAGIPELREAIADKLKKENGIDVAGNDVLVTPGAKQAIFYACFSILEEGDEAIVFDPGWVSYDACIKMSGGKTVWVKSNEDGSLPAELPEHVSNKTKLIIINSPNNPSGAVLGIKDLRLVADVAGDNGLYVLSDEIYEKIIYEAKHLSMGSIIPERTITVNGFSKAYAMAGWRIGYATAPKPVLQNMLKVQQHTVSSPTTFVQYGALAALTGPQDSVERMRLEFKQRRDVVIKGIRGMGLRCEMPQGAFYAWPKVDGKSEEWAERFLEAGVGLTPGSAFGPHSDDHVRMSYASSMEDIKKGLERMAKLLGGGEGRTEDKRQR</sequence>
<dbReference type="InterPro" id="IPR050596">
    <property type="entry name" value="AspAT/PAT-like"/>
</dbReference>
<evidence type="ECO:0000256" key="7">
    <source>
        <dbReference type="RuleBase" id="RU000481"/>
    </source>
</evidence>
<dbReference type="InterPro" id="IPR004839">
    <property type="entry name" value="Aminotransferase_I/II_large"/>
</dbReference>
<evidence type="ECO:0000313" key="9">
    <source>
        <dbReference type="EMBL" id="AFD00113.1"/>
    </source>
</evidence>
<keyword evidence="6" id="KW-0663">Pyridoxal phosphate</keyword>
<dbReference type="Pfam" id="PF00155">
    <property type="entry name" value="Aminotran_1_2"/>
    <property type="match status" value="1"/>
</dbReference>
<comment type="similarity">
    <text evidence="2 7">Belongs to the class-I pyridoxal-phosphate-dependent aminotransferase family.</text>
</comment>
<organism evidence="9 10">
    <name type="scientific">Methanocella conradii (strain DSM 24694 / JCM 17849 / CGMCC 1.5162 / HZ254)</name>
    <dbReference type="NCBI Taxonomy" id="1041930"/>
    <lineage>
        <taxon>Archaea</taxon>
        <taxon>Methanobacteriati</taxon>
        <taxon>Methanobacteriota</taxon>
        <taxon>Stenosarchaea group</taxon>
        <taxon>Methanomicrobia</taxon>
        <taxon>Methanocellales</taxon>
        <taxon>Methanocellaceae</taxon>
        <taxon>Methanocella</taxon>
    </lineage>
</organism>
<dbReference type="eggNOG" id="arCOG01130">
    <property type="taxonomic scope" value="Archaea"/>
</dbReference>
<dbReference type="OrthoDB" id="372018at2157"/>
<keyword evidence="10" id="KW-1185">Reference proteome</keyword>
<reference evidence="9 10" key="1">
    <citation type="journal article" date="2012" name="J. Bacteriol.">
        <title>Complete genome sequence of a thermophilic methanogen, Methanocella conradii HZ254, isolated from Chinese rice field soil.</title>
        <authorList>
            <person name="Lu Z."/>
            <person name="Lu Y."/>
        </authorList>
    </citation>
    <scope>NUCLEOTIDE SEQUENCE [LARGE SCALE GENOMIC DNA]</scope>
    <source>
        <strain evidence="10">DSM 24694 / JCM 17849 / CGMCC 1.5162 / HZ254</strain>
    </source>
</reference>
<dbReference type="Gene3D" id="3.90.1150.10">
    <property type="entry name" value="Aspartate Aminotransferase, domain 1"/>
    <property type="match status" value="1"/>
</dbReference>
<comment type="subunit">
    <text evidence="3">Homodimer.</text>
</comment>
<dbReference type="InterPro" id="IPR015422">
    <property type="entry name" value="PyrdxlP-dep_Trfase_small"/>
</dbReference>
<dbReference type="Proteomes" id="UP000005233">
    <property type="component" value="Chromosome"/>
</dbReference>
<dbReference type="PANTHER" id="PTHR46383">
    <property type="entry name" value="ASPARTATE AMINOTRANSFERASE"/>
    <property type="match status" value="1"/>
</dbReference>
<dbReference type="GeneID" id="11971487"/>
<evidence type="ECO:0000256" key="2">
    <source>
        <dbReference type="ARBA" id="ARBA00007441"/>
    </source>
</evidence>
<dbReference type="PANTHER" id="PTHR46383:SF1">
    <property type="entry name" value="ASPARTATE AMINOTRANSFERASE"/>
    <property type="match status" value="1"/>
</dbReference>
<evidence type="ECO:0000256" key="6">
    <source>
        <dbReference type="ARBA" id="ARBA00022898"/>
    </source>
</evidence>
<feature type="domain" description="Aminotransferase class I/classII large" evidence="8">
    <location>
        <begin position="29"/>
        <end position="367"/>
    </location>
</feature>
<evidence type="ECO:0000256" key="4">
    <source>
        <dbReference type="ARBA" id="ARBA00022576"/>
    </source>
</evidence>
<protein>
    <recommendedName>
        <fullName evidence="7">Aminotransferase</fullName>
        <ecNumber evidence="7">2.6.1.-</ecNumber>
    </recommendedName>
</protein>
<dbReference type="GO" id="GO:0030170">
    <property type="term" value="F:pyridoxal phosphate binding"/>
    <property type="evidence" value="ECO:0007669"/>
    <property type="project" value="InterPro"/>
</dbReference>
<dbReference type="GO" id="GO:0008483">
    <property type="term" value="F:transaminase activity"/>
    <property type="evidence" value="ECO:0007669"/>
    <property type="project" value="UniProtKB-KW"/>
</dbReference>